<protein>
    <submittedName>
        <fullName evidence="3">Uncharacterized protein</fullName>
    </submittedName>
</protein>
<evidence type="ECO:0000256" key="2">
    <source>
        <dbReference type="SAM" id="MobiDB-lite"/>
    </source>
</evidence>
<keyword evidence="1" id="KW-0175">Coiled coil</keyword>
<accession>A0A517Q5Y0</accession>
<dbReference type="AlphaFoldDB" id="A0A517Q5Y0"/>
<feature type="coiled-coil region" evidence="1">
    <location>
        <begin position="204"/>
        <end position="244"/>
    </location>
</feature>
<proteinExistence type="predicted"/>
<evidence type="ECO:0000313" key="4">
    <source>
        <dbReference type="Proteomes" id="UP000315647"/>
    </source>
</evidence>
<evidence type="ECO:0000256" key="1">
    <source>
        <dbReference type="SAM" id="Coils"/>
    </source>
</evidence>
<dbReference type="EMBL" id="CP037421">
    <property type="protein sequence ID" value="QDT27004.1"/>
    <property type="molecule type" value="Genomic_DNA"/>
</dbReference>
<feature type="compositionally biased region" description="Basic and acidic residues" evidence="2">
    <location>
        <begin position="186"/>
        <end position="199"/>
    </location>
</feature>
<gene>
    <name evidence="3" type="ORF">Enr10x_23180</name>
</gene>
<keyword evidence="4" id="KW-1185">Reference proteome</keyword>
<dbReference type="Proteomes" id="UP000315647">
    <property type="component" value="Chromosome"/>
</dbReference>
<evidence type="ECO:0000313" key="3">
    <source>
        <dbReference type="EMBL" id="QDT27004.1"/>
    </source>
</evidence>
<organism evidence="3 4">
    <name type="scientific">Gimesia panareensis</name>
    <dbReference type="NCBI Taxonomy" id="2527978"/>
    <lineage>
        <taxon>Bacteria</taxon>
        <taxon>Pseudomonadati</taxon>
        <taxon>Planctomycetota</taxon>
        <taxon>Planctomycetia</taxon>
        <taxon>Planctomycetales</taxon>
        <taxon>Planctomycetaceae</taxon>
        <taxon>Gimesia</taxon>
    </lineage>
</organism>
<sequence length="459" mass="53115">MIDSQDYTDWCDYAGLYLKNHSHAARYRTYEQKISEAGLVTRIVHDFIQIAGDEIDLSNWRSYSVYETGKHLKYRIEKTAFAMQAIGAPQIAEKIPTIKDRSPMSQLMQSGGDLEDMMQQIDPLQALQDIRKNIANEYPNLAAQAGITPETSSPTPVDPEIETLAEIKALLEAYVTSHQQDLQSDLDQHGDPRQDPDFDPQRRLQELEEQRLREARRASQLDDVQKLKRLMKQFERRYEKVEGNPAKMASIRRELADLYSDYAEDQTDLLPKLKDCLAECEEFQQKYHNIFHPQITKDPALQKRLDDFGTHTIDEEFEFETIRVSWPKPAGFQGDWTGFRVEIEVQPGEDQQLSLLLDAMGRLQSNLPSLADDLKQEIANSFSEYWDWMEEDEKSDYDVTFDDEGVPKFDSLQQEIGTPSITLRIPGWPDDDEVTIEGYVPVEWDGEHGYMFEWEDAPE</sequence>
<name>A0A517Q5Y0_9PLAN</name>
<reference evidence="3 4" key="1">
    <citation type="submission" date="2019-03" db="EMBL/GenBank/DDBJ databases">
        <title>Deep-cultivation of Planctomycetes and their phenomic and genomic characterization uncovers novel biology.</title>
        <authorList>
            <person name="Wiegand S."/>
            <person name="Jogler M."/>
            <person name="Boedeker C."/>
            <person name="Pinto D."/>
            <person name="Vollmers J."/>
            <person name="Rivas-Marin E."/>
            <person name="Kohn T."/>
            <person name="Peeters S.H."/>
            <person name="Heuer A."/>
            <person name="Rast P."/>
            <person name="Oberbeckmann S."/>
            <person name="Bunk B."/>
            <person name="Jeske O."/>
            <person name="Meyerdierks A."/>
            <person name="Storesund J.E."/>
            <person name="Kallscheuer N."/>
            <person name="Luecker S."/>
            <person name="Lage O.M."/>
            <person name="Pohl T."/>
            <person name="Merkel B.J."/>
            <person name="Hornburger P."/>
            <person name="Mueller R.-W."/>
            <person name="Bruemmer F."/>
            <person name="Labrenz M."/>
            <person name="Spormann A.M."/>
            <person name="Op den Camp H."/>
            <person name="Overmann J."/>
            <person name="Amann R."/>
            <person name="Jetten M.S.M."/>
            <person name="Mascher T."/>
            <person name="Medema M.H."/>
            <person name="Devos D.P."/>
            <person name="Kaster A.-K."/>
            <person name="Ovreas L."/>
            <person name="Rohde M."/>
            <person name="Galperin M.Y."/>
            <person name="Jogler C."/>
        </authorList>
    </citation>
    <scope>NUCLEOTIDE SEQUENCE [LARGE SCALE GENOMIC DNA]</scope>
    <source>
        <strain evidence="3 4">Enr10</strain>
    </source>
</reference>
<dbReference type="RefSeq" id="WP_145449089.1">
    <property type="nucleotide sequence ID" value="NZ_CP037421.1"/>
</dbReference>
<feature type="region of interest" description="Disordered" evidence="2">
    <location>
        <begin position="178"/>
        <end position="199"/>
    </location>
</feature>